<gene>
    <name evidence="1" type="ORF">GGR05_003386</name>
</gene>
<dbReference type="AlphaFoldDB" id="A0A7W6BSI0"/>
<accession>A0A7W6BSI0</accession>
<dbReference type="EMBL" id="JACIDO010000007">
    <property type="protein sequence ID" value="MBB3937221.1"/>
    <property type="molecule type" value="Genomic_DNA"/>
</dbReference>
<sequence>MSKIRMPPSATRSVGESCAHSSVIELDLPVLVGAAVRAGLRNDADPALLAGIVTALRRHAVRGDPACELLAPWLERRIANRSDDR</sequence>
<proteinExistence type="predicted"/>
<name>A0A7W6BSI0_9HYPH</name>
<reference evidence="1 2" key="1">
    <citation type="submission" date="2020-08" db="EMBL/GenBank/DDBJ databases">
        <title>Genomic Encyclopedia of Type Strains, Phase IV (KMG-IV): sequencing the most valuable type-strain genomes for metagenomic binning, comparative biology and taxonomic classification.</title>
        <authorList>
            <person name="Goeker M."/>
        </authorList>
    </citation>
    <scope>NUCLEOTIDE SEQUENCE [LARGE SCALE GENOMIC DNA]</scope>
    <source>
        <strain evidence="1 2">DSM 25024</strain>
    </source>
</reference>
<protein>
    <submittedName>
        <fullName evidence="1">Uncharacterized protein</fullName>
    </submittedName>
</protein>
<dbReference type="Proteomes" id="UP000531216">
    <property type="component" value="Unassembled WGS sequence"/>
</dbReference>
<evidence type="ECO:0000313" key="1">
    <source>
        <dbReference type="EMBL" id="MBB3937221.1"/>
    </source>
</evidence>
<organism evidence="1 2">
    <name type="scientific">Aureimonas phyllosphaerae</name>
    <dbReference type="NCBI Taxonomy" id="1166078"/>
    <lineage>
        <taxon>Bacteria</taxon>
        <taxon>Pseudomonadati</taxon>
        <taxon>Pseudomonadota</taxon>
        <taxon>Alphaproteobacteria</taxon>
        <taxon>Hyphomicrobiales</taxon>
        <taxon>Aurantimonadaceae</taxon>
        <taxon>Aureimonas</taxon>
    </lineage>
</organism>
<evidence type="ECO:0000313" key="2">
    <source>
        <dbReference type="Proteomes" id="UP000531216"/>
    </source>
</evidence>
<comment type="caution">
    <text evidence="1">The sequence shown here is derived from an EMBL/GenBank/DDBJ whole genome shotgun (WGS) entry which is preliminary data.</text>
</comment>
<keyword evidence="2" id="KW-1185">Reference proteome</keyword>
<dbReference type="RefSeq" id="WP_090965290.1">
    <property type="nucleotide sequence ID" value="NZ_FOOA01000017.1"/>
</dbReference>